<accession>A0A2I1EX38</accession>
<feature type="compositionally biased region" description="Basic residues" evidence="1">
    <location>
        <begin position="61"/>
        <end position="78"/>
    </location>
</feature>
<comment type="caution">
    <text evidence="2">The sequence shown here is derived from an EMBL/GenBank/DDBJ whole genome shotgun (WGS) entry which is preliminary data.</text>
</comment>
<dbReference type="EMBL" id="LLXH01000654">
    <property type="protein sequence ID" value="PKC64266.1"/>
    <property type="molecule type" value="Genomic_DNA"/>
</dbReference>
<evidence type="ECO:0000256" key="1">
    <source>
        <dbReference type="SAM" id="MobiDB-lite"/>
    </source>
</evidence>
<sequence length="150" mass="17528">MVADLENGIRNLEADVIAKERIILEKNEANNILWEKIKALEVKEEKPTSQVTDMDLDNKMQKKKKRPNKKRKRARAQHNKNGMINKIEIELDLMNAINKSIKLHDIGHGLWIKKQNDFIDDKGTARIYLTNRLSEYGLKFKWCFDGVAKK</sequence>
<feature type="region of interest" description="Disordered" evidence="1">
    <location>
        <begin position="46"/>
        <end position="78"/>
    </location>
</feature>
<dbReference type="AlphaFoldDB" id="A0A2I1EX38"/>
<name>A0A2I1EX38_9GLOM</name>
<organism evidence="2 3">
    <name type="scientific">Rhizophagus irregularis</name>
    <dbReference type="NCBI Taxonomy" id="588596"/>
    <lineage>
        <taxon>Eukaryota</taxon>
        <taxon>Fungi</taxon>
        <taxon>Fungi incertae sedis</taxon>
        <taxon>Mucoromycota</taxon>
        <taxon>Glomeromycotina</taxon>
        <taxon>Glomeromycetes</taxon>
        <taxon>Glomerales</taxon>
        <taxon>Glomeraceae</taxon>
        <taxon>Rhizophagus</taxon>
    </lineage>
</organism>
<reference evidence="2 3" key="1">
    <citation type="submission" date="2017-10" db="EMBL/GenBank/DDBJ databases">
        <title>Extensive intraspecific genome diversity in a model arbuscular mycorrhizal fungus.</title>
        <authorList>
            <person name="Chen E.C.H."/>
            <person name="Morin E."/>
            <person name="Baudet D."/>
            <person name="Noel J."/>
            <person name="Ndikumana S."/>
            <person name="Charron P."/>
            <person name="St-Onge C."/>
            <person name="Giorgi J."/>
            <person name="Grigoriev I.V."/>
            <person name="Roux C."/>
            <person name="Martin F.M."/>
            <person name="Corradi N."/>
        </authorList>
    </citation>
    <scope>NUCLEOTIDE SEQUENCE [LARGE SCALE GENOMIC DNA]</scope>
    <source>
        <strain evidence="2 3">A1</strain>
    </source>
</reference>
<gene>
    <name evidence="2" type="ORF">RhiirA1_462661</name>
</gene>
<dbReference type="Proteomes" id="UP000232688">
    <property type="component" value="Unassembled WGS sequence"/>
</dbReference>
<protein>
    <submittedName>
        <fullName evidence="2">Uncharacterized protein</fullName>
    </submittedName>
</protein>
<dbReference type="VEuPathDB" id="FungiDB:RhiirA1_462661"/>
<proteinExistence type="predicted"/>
<evidence type="ECO:0000313" key="2">
    <source>
        <dbReference type="EMBL" id="PKC64266.1"/>
    </source>
</evidence>
<reference evidence="2 3" key="2">
    <citation type="submission" date="2017-10" db="EMBL/GenBank/DDBJ databases">
        <title>Genome analyses suggest a sexual origin of heterokaryosis in a supposedly ancient asexual fungus.</title>
        <authorList>
            <person name="Corradi N."/>
            <person name="Sedzielewska K."/>
            <person name="Noel J."/>
            <person name="Charron P."/>
            <person name="Farinelli L."/>
            <person name="Marton T."/>
            <person name="Kruger M."/>
            <person name="Pelin A."/>
            <person name="Brachmann A."/>
            <person name="Corradi N."/>
        </authorList>
    </citation>
    <scope>NUCLEOTIDE SEQUENCE [LARGE SCALE GENOMIC DNA]</scope>
    <source>
        <strain evidence="2 3">A1</strain>
    </source>
</reference>
<evidence type="ECO:0000313" key="3">
    <source>
        <dbReference type="Proteomes" id="UP000232688"/>
    </source>
</evidence>